<feature type="domain" description="Helicase ATP-binding" evidence="6">
    <location>
        <begin position="14"/>
        <end position="187"/>
    </location>
</feature>
<dbReference type="InterPro" id="IPR011545">
    <property type="entry name" value="DEAD/DEAH_box_helicase_dom"/>
</dbReference>
<keyword evidence="1" id="KW-0547">Nucleotide-binding</keyword>
<dbReference type="InParanoid" id="C1ECM0"/>
<keyword evidence="4" id="KW-0067">ATP-binding</keyword>
<dbReference type="InterPro" id="IPR027417">
    <property type="entry name" value="P-loop_NTPase"/>
</dbReference>
<dbReference type="SUPFAM" id="SSF52540">
    <property type="entry name" value="P-loop containing nucleoside triphosphate hydrolases"/>
    <property type="match status" value="1"/>
</dbReference>
<dbReference type="GO" id="GO:0003676">
    <property type="term" value="F:nucleic acid binding"/>
    <property type="evidence" value="ECO:0007669"/>
    <property type="project" value="InterPro"/>
</dbReference>
<keyword evidence="8" id="KW-1185">Reference proteome</keyword>
<name>C1ECM0_MICCC</name>
<dbReference type="OMA" id="RRGCDKA"/>
<dbReference type="SMART" id="SM01142">
    <property type="entry name" value="DSHCT"/>
    <property type="match status" value="1"/>
</dbReference>
<proteinExistence type="predicted"/>
<dbReference type="Gene3D" id="1.10.3380.30">
    <property type="match status" value="1"/>
</dbReference>
<dbReference type="InterPro" id="IPR050699">
    <property type="entry name" value="RNA-DNA_Helicase"/>
</dbReference>
<dbReference type="InterPro" id="IPR012961">
    <property type="entry name" value="Ski2/MTR4_C"/>
</dbReference>
<protein>
    <recommendedName>
        <fullName evidence="6">Helicase ATP-binding domain-containing protein</fullName>
    </recommendedName>
</protein>
<sequence length="934" mass="101832">VYDFPLDGFQKEATAALVRGDSVVVSAPTGSGKTLVGETAIMTALARGQKAIYTTPLKALSNQKLREFQALFGVRRVGLKTGDVDINTADADVVVMTTEILRNMLYPQATGDEGTDPTSAGATIGEFGGVSDGRLDDVGVVVLDEVHYLSDASRGTVWEETIIYCPPRVQLLCLSATVGNPDDLAGWIEEVHCAGASSQRCQTIVSDYRPVPLNWHFSMRPGRMWPGLGPLLNRNGTKLNYELFPFTKEGAREWAAANGGAGLVPHVETTVGQLVAASMLPAVWFIFSRKGCDQAAFYLADCGAKLVTPKEEAQIAAALEEFEKSNPDAMRPEAVIPLLMGIASHHAGLLPGWKGLVENLFQRGLLKVVFATETLAAGVNMPARCSVLSALSKRGDEGPRMLTSNEFMQMCGRAGRRGYDTVGHVVCCQSPFEGCEEAFGLVTAPPENLKSQFSISYGMVLNLLRAGRPLSSVRSIVERSFGNYLGGRARREQVRELRRIREQSDALREQIATGDCGVEPEEWARFIKLDERLKEERRLLKIISRQTDDAMAEMARANVRDALEVLDTVPVARSKVDLTPVAVVEAYDSTGVASAMYPLGEFVGLAADGTWYRFDASRIKAVSENPVLHADQDGGEWTAPPTPTPGSLRWVRASGGLWRAQGNEEAVEAAQQVSIALSSEAINSADDSEADALAFLDEQRARIAATKAELHEMKMFSDMRRAVKKTNRKREKLKKLEERAKKVERRRRRRDARRLARWDVKHGGSDRAEETLRLTPLGECCAKLRGENELWLGVALSSECLEGLDPTQIAGVAGALCCDSNRPTSCDYDPSPALGNALADLEPEMAEVMALQFEAAMSSPVNMSRAVAALVESWASGATWDQVRGDTNLEEGDIARVFRRTSELLAQMPRARELPLATRKAAEQAAQLVLRPPI</sequence>
<dbReference type="OrthoDB" id="64767at2759"/>
<feature type="non-terminal residue" evidence="7">
    <location>
        <position position="1"/>
    </location>
</feature>
<keyword evidence="2" id="KW-0378">Hydrolase</keyword>
<dbReference type="KEGG" id="mis:MICPUN_65459"/>
<dbReference type="GO" id="GO:0070478">
    <property type="term" value="P:nuclear-transcribed mRNA catabolic process, 3'-5' exonucleolytic nonsense-mediated decay"/>
    <property type="evidence" value="ECO:0007669"/>
    <property type="project" value="TreeGrafter"/>
</dbReference>
<dbReference type="PANTHER" id="PTHR12131:SF1">
    <property type="entry name" value="ATP-DEPENDENT RNA HELICASE SUPV3L1, MITOCHONDRIAL-RELATED"/>
    <property type="match status" value="1"/>
</dbReference>
<dbReference type="GeneID" id="8246534"/>
<dbReference type="Gene3D" id="3.40.50.300">
    <property type="entry name" value="P-loop containing nucleotide triphosphate hydrolases"/>
    <property type="match status" value="2"/>
</dbReference>
<keyword evidence="5" id="KW-0175">Coiled coil</keyword>
<evidence type="ECO:0000256" key="3">
    <source>
        <dbReference type="ARBA" id="ARBA00022806"/>
    </source>
</evidence>
<dbReference type="eggNOG" id="KOG0947">
    <property type="taxonomic scope" value="Eukaryota"/>
</dbReference>
<evidence type="ECO:0000259" key="6">
    <source>
        <dbReference type="PROSITE" id="PS51192"/>
    </source>
</evidence>
<dbReference type="GO" id="GO:0005524">
    <property type="term" value="F:ATP binding"/>
    <property type="evidence" value="ECO:0007669"/>
    <property type="project" value="UniProtKB-KW"/>
</dbReference>
<dbReference type="Pfam" id="PF08148">
    <property type="entry name" value="DSHCT"/>
    <property type="match status" value="1"/>
</dbReference>
<evidence type="ECO:0000256" key="5">
    <source>
        <dbReference type="SAM" id="Coils"/>
    </source>
</evidence>
<dbReference type="GO" id="GO:0004386">
    <property type="term" value="F:helicase activity"/>
    <property type="evidence" value="ECO:0007669"/>
    <property type="project" value="UniProtKB-KW"/>
</dbReference>
<evidence type="ECO:0000313" key="7">
    <source>
        <dbReference type="EMBL" id="ACO65606.1"/>
    </source>
</evidence>
<dbReference type="InterPro" id="IPR014001">
    <property type="entry name" value="Helicase_ATP-bd"/>
</dbReference>
<gene>
    <name evidence="7" type="ORF">MICPUN_65459</name>
</gene>
<dbReference type="RefSeq" id="XP_002504348.1">
    <property type="nucleotide sequence ID" value="XM_002504302.1"/>
</dbReference>
<evidence type="ECO:0000256" key="2">
    <source>
        <dbReference type="ARBA" id="ARBA00022801"/>
    </source>
</evidence>
<dbReference type="PANTHER" id="PTHR12131">
    <property type="entry name" value="ATP-DEPENDENT RNA AND DNA HELICASE"/>
    <property type="match status" value="1"/>
</dbReference>
<dbReference type="GO" id="GO:0016787">
    <property type="term" value="F:hydrolase activity"/>
    <property type="evidence" value="ECO:0007669"/>
    <property type="project" value="UniProtKB-KW"/>
</dbReference>
<dbReference type="EMBL" id="CP001329">
    <property type="protein sequence ID" value="ACO65606.1"/>
    <property type="molecule type" value="Genomic_DNA"/>
</dbReference>
<dbReference type="CDD" id="cd18795">
    <property type="entry name" value="SF2_C_Ski2"/>
    <property type="match status" value="1"/>
</dbReference>
<dbReference type="Pfam" id="PF00270">
    <property type="entry name" value="DEAD"/>
    <property type="match status" value="1"/>
</dbReference>
<dbReference type="Proteomes" id="UP000002009">
    <property type="component" value="Chromosome 9"/>
</dbReference>
<dbReference type="STRING" id="296587.C1ECM0"/>
<keyword evidence="3" id="KW-0347">Helicase</keyword>
<evidence type="ECO:0000313" key="8">
    <source>
        <dbReference type="Proteomes" id="UP000002009"/>
    </source>
</evidence>
<organism evidence="7 8">
    <name type="scientific">Micromonas commoda (strain RCC299 / NOUM17 / CCMP2709)</name>
    <name type="common">Picoplanktonic green alga</name>
    <dbReference type="NCBI Taxonomy" id="296587"/>
    <lineage>
        <taxon>Eukaryota</taxon>
        <taxon>Viridiplantae</taxon>
        <taxon>Chlorophyta</taxon>
        <taxon>Mamiellophyceae</taxon>
        <taxon>Mamiellales</taxon>
        <taxon>Mamiellaceae</taxon>
        <taxon>Micromonas</taxon>
    </lineage>
</organism>
<dbReference type="SMART" id="SM00490">
    <property type="entry name" value="HELICc"/>
    <property type="match status" value="1"/>
</dbReference>
<dbReference type="GO" id="GO:0055087">
    <property type="term" value="C:Ski complex"/>
    <property type="evidence" value="ECO:0007669"/>
    <property type="project" value="TreeGrafter"/>
</dbReference>
<dbReference type="SMART" id="SM00487">
    <property type="entry name" value="DEXDc"/>
    <property type="match status" value="1"/>
</dbReference>
<accession>C1ECM0</accession>
<feature type="coiled-coil region" evidence="5">
    <location>
        <begin position="716"/>
        <end position="753"/>
    </location>
</feature>
<dbReference type="PROSITE" id="PS51192">
    <property type="entry name" value="HELICASE_ATP_BIND_1"/>
    <property type="match status" value="1"/>
</dbReference>
<dbReference type="FunCoup" id="C1ECM0">
    <property type="interactions" value="432"/>
</dbReference>
<feature type="non-terminal residue" evidence="7">
    <location>
        <position position="934"/>
    </location>
</feature>
<dbReference type="InterPro" id="IPR001650">
    <property type="entry name" value="Helicase_C-like"/>
</dbReference>
<reference evidence="7 8" key="1">
    <citation type="journal article" date="2009" name="Science">
        <title>Green evolution and dynamic adaptations revealed by genomes of the marine picoeukaryotes Micromonas.</title>
        <authorList>
            <person name="Worden A.Z."/>
            <person name="Lee J.H."/>
            <person name="Mock T."/>
            <person name="Rouze P."/>
            <person name="Simmons M.P."/>
            <person name="Aerts A.L."/>
            <person name="Allen A.E."/>
            <person name="Cuvelier M.L."/>
            <person name="Derelle E."/>
            <person name="Everett M.V."/>
            <person name="Foulon E."/>
            <person name="Grimwood J."/>
            <person name="Gundlach H."/>
            <person name="Henrissat B."/>
            <person name="Napoli C."/>
            <person name="McDonald S.M."/>
            <person name="Parker M.S."/>
            <person name="Rombauts S."/>
            <person name="Salamov A."/>
            <person name="Von Dassow P."/>
            <person name="Badger J.H."/>
            <person name="Coutinho P.M."/>
            <person name="Demir E."/>
            <person name="Dubchak I."/>
            <person name="Gentemann C."/>
            <person name="Eikrem W."/>
            <person name="Gready J.E."/>
            <person name="John U."/>
            <person name="Lanier W."/>
            <person name="Lindquist E.A."/>
            <person name="Lucas S."/>
            <person name="Mayer K.F."/>
            <person name="Moreau H."/>
            <person name="Not F."/>
            <person name="Otillar R."/>
            <person name="Panaud O."/>
            <person name="Pangilinan J."/>
            <person name="Paulsen I."/>
            <person name="Piegu B."/>
            <person name="Poliakov A."/>
            <person name="Robbens S."/>
            <person name="Schmutz J."/>
            <person name="Toulza E."/>
            <person name="Wyss T."/>
            <person name="Zelensky A."/>
            <person name="Zhou K."/>
            <person name="Armbrust E.V."/>
            <person name="Bhattacharya D."/>
            <person name="Goodenough U.W."/>
            <person name="Van de Peer Y."/>
            <person name="Grigoriev I.V."/>
        </authorList>
    </citation>
    <scope>NUCLEOTIDE SEQUENCE [LARGE SCALE GENOMIC DNA]</scope>
    <source>
        <strain evidence="8">RCC299 / NOUM17</strain>
    </source>
</reference>
<evidence type="ECO:0000256" key="1">
    <source>
        <dbReference type="ARBA" id="ARBA00022741"/>
    </source>
</evidence>
<dbReference type="AlphaFoldDB" id="C1ECM0"/>
<evidence type="ECO:0000256" key="4">
    <source>
        <dbReference type="ARBA" id="ARBA00022840"/>
    </source>
</evidence>